<evidence type="ECO:0000313" key="1">
    <source>
        <dbReference type="EMBL" id="PVG82741.1"/>
    </source>
</evidence>
<evidence type="ECO:0008006" key="3">
    <source>
        <dbReference type="Google" id="ProtNLM"/>
    </source>
</evidence>
<reference evidence="1 2" key="1">
    <citation type="submission" date="2018-04" db="EMBL/GenBank/DDBJ databases">
        <title>Genome of Nocardioides gansuensis WSJ-1.</title>
        <authorList>
            <person name="Wu S."/>
            <person name="Wang G."/>
        </authorList>
    </citation>
    <scope>NUCLEOTIDE SEQUENCE [LARGE SCALE GENOMIC DNA]</scope>
    <source>
        <strain evidence="1 2">WSJ-1</strain>
    </source>
</reference>
<sequence length="394" mass="41353">MLALVAAVLFVRGDEHEVDSAPPAVRTASPGEASALLEAFEDAVAAGDEEGAAGLAPDGDAEPGELLATVVANAEALHVRGFDLRYVDQVGAVAPDGSWNAAVDVRFAFDGFDSRAVGGEMQVAFAPDDRDGIGIVRLGGGGDYTPVWLAGPVEVVRTARSLVLVDGSRRETREVVQRVRRAIPVVRRVLPQWQPSVVVEVPGTAAELDAALDSPAGTYAGIAAVTTTVDRSNDPGSPVHVFVNPDVTRRLRVDGAQVVMSHELVHVATDAATSPVDLWLLEGFADYVALRDVKLPLSTTAGRAIALVRRDGVPEHLPSDDDFGTSAPDLEASYELAWLACRTLAERAGEDALVAVYAAASDGVPVARAVATHAGLSLAELEDLWRADLRRLAS</sequence>
<name>A0A2T8FAJ2_9ACTN</name>
<accession>A0A2T8FAJ2</accession>
<gene>
    <name evidence="1" type="ORF">DDE18_10270</name>
</gene>
<organism evidence="1 2">
    <name type="scientific">Nocardioides gansuensis</name>
    <dbReference type="NCBI Taxonomy" id="2138300"/>
    <lineage>
        <taxon>Bacteria</taxon>
        <taxon>Bacillati</taxon>
        <taxon>Actinomycetota</taxon>
        <taxon>Actinomycetes</taxon>
        <taxon>Propionibacteriales</taxon>
        <taxon>Nocardioidaceae</taxon>
        <taxon>Nocardioides</taxon>
    </lineage>
</organism>
<dbReference type="Proteomes" id="UP000246018">
    <property type="component" value="Unassembled WGS sequence"/>
</dbReference>
<proteinExistence type="predicted"/>
<evidence type="ECO:0000313" key="2">
    <source>
        <dbReference type="Proteomes" id="UP000246018"/>
    </source>
</evidence>
<dbReference type="AlphaFoldDB" id="A0A2T8FAJ2"/>
<dbReference type="EMBL" id="QDGZ01000004">
    <property type="protein sequence ID" value="PVG82741.1"/>
    <property type="molecule type" value="Genomic_DNA"/>
</dbReference>
<protein>
    <recommendedName>
        <fullName evidence="3">Peptidase MA-like domain-containing protein</fullName>
    </recommendedName>
</protein>
<comment type="caution">
    <text evidence="1">The sequence shown here is derived from an EMBL/GenBank/DDBJ whole genome shotgun (WGS) entry which is preliminary data.</text>
</comment>
<keyword evidence="2" id="KW-1185">Reference proteome</keyword>